<reference evidence="2 3" key="1">
    <citation type="submission" date="2016-01" db="EMBL/GenBank/DDBJ databases">
        <title>High potential of lignocellulose degradation of a new Verrucomicrobia species.</title>
        <authorList>
            <person name="Wang Y."/>
            <person name="Shi Y."/>
            <person name="Qiu Z."/>
            <person name="Liu S."/>
            <person name="Yang H."/>
        </authorList>
    </citation>
    <scope>NUCLEOTIDE SEQUENCE [LARGE SCALE GENOMIC DNA]</scope>
    <source>
        <strain evidence="2 3">TSB47</strain>
    </source>
</reference>
<dbReference type="InterPro" id="IPR010131">
    <property type="entry name" value="MdtP/NodT-like"/>
</dbReference>
<keyword evidence="3" id="KW-1185">Reference proteome</keyword>
<dbReference type="STRING" id="1184151.AW736_23570"/>
<dbReference type="InterPro" id="IPR003423">
    <property type="entry name" value="OMP_efflux"/>
</dbReference>
<protein>
    <submittedName>
        <fullName evidence="2">Transporter</fullName>
    </submittedName>
</protein>
<comment type="caution">
    <text evidence="2">The sequence shown here is derived from an EMBL/GenBank/DDBJ whole genome shotgun (WGS) entry which is preliminary data.</text>
</comment>
<dbReference type="Proteomes" id="UP000078486">
    <property type="component" value="Unassembled WGS sequence"/>
</dbReference>
<sequence>MRSIPPFLPKLVRHLVLLGTVSCLPGLRADDGAPEPPLQSVGSLVAQIMAQNPERQFYEAEIDAAKAGVRVARAWNDPEISLDAGHKRVRGDYGALAGEGTAWSVSVTQTFEWPGRISLRKAIANRDVELARLGLDRFNQALSARARELAFGLHAANAKAAAIHEVADRFAALRETFLARDSAGLTPLLETRVIEAAELALQRRATESGLAVQAALIELNQLRGAAPESALRVAAPALEFRPVSAGLGALLAAARENNFDYRMRRVELEQQGYAVRLAKNERYPSVSLSPYYSDAKAGDRETIVGVGVSLPLPLSSGKRGAVQLAEARQRQAETAVLVAQRELEREVVTAARAFETKLAETRRWPSDTVARFRDAAGLADRHYRLGAVPIATYLELQNSYLDAVESILDTQQETLAAGLRLEQLTGLDLNPVEIAP</sequence>
<name>A0A178IBH7_9BACT</name>
<evidence type="ECO:0000256" key="1">
    <source>
        <dbReference type="ARBA" id="ARBA00007613"/>
    </source>
</evidence>
<evidence type="ECO:0000313" key="3">
    <source>
        <dbReference type="Proteomes" id="UP000078486"/>
    </source>
</evidence>
<dbReference type="GO" id="GO:0015562">
    <property type="term" value="F:efflux transmembrane transporter activity"/>
    <property type="evidence" value="ECO:0007669"/>
    <property type="project" value="InterPro"/>
</dbReference>
<dbReference type="EMBL" id="LRRQ01000174">
    <property type="protein sequence ID" value="OAM87393.1"/>
    <property type="molecule type" value="Genomic_DNA"/>
</dbReference>
<accession>A0A178IBH7</accession>
<evidence type="ECO:0000313" key="2">
    <source>
        <dbReference type="EMBL" id="OAM87393.1"/>
    </source>
</evidence>
<dbReference type="SUPFAM" id="SSF56954">
    <property type="entry name" value="Outer membrane efflux proteins (OEP)"/>
    <property type="match status" value="1"/>
</dbReference>
<proteinExistence type="inferred from homology"/>
<dbReference type="PANTHER" id="PTHR30203:SF24">
    <property type="entry name" value="BLR4935 PROTEIN"/>
    <property type="match status" value="1"/>
</dbReference>
<dbReference type="Pfam" id="PF02321">
    <property type="entry name" value="OEP"/>
    <property type="match status" value="1"/>
</dbReference>
<dbReference type="Gene3D" id="1.20.1600.10">
    <property type="entry name" value="Outer membrane efflux proteins (OEP)"/>
    <property type="match status" value="1"/>
</dbReference>
<dbReference type="PANTHER" id="PTHR30203">
    <property type="entry name" value="OUTER MEMBRANE CATION EFFLUX PROTEIN"/>
    <property type="match status" value="1"/>
</dbReference>
<organism evidence="2 3">
    <name type="scientific">Termitidicoccus mucosus</name>
    <dbReference type="NCBI Taxonomy" id="1184151"/>
    <lineage>
        <taxon>Bacteria</taxon>
        <taxon>Pseudomonadati</taxon>
        <taxon>Verrucomicrobiota</taxon>
        <taxon>Opitutia</taxon>
        <taxon>Opitutales</taxon>
        <taxon>Opitutaceae</taxon>
        <taxon>Termitidicoccus</taxon>
    </lineage>
</organism>
<dbReference type="AlphaFoldDB" id="A0A178IBH7"/>
<comment type="similarity">
    <text evidence="1">Belongs to the outer membrane factor (OMF) (TC 1.B.17) family.</text>
</comment>
<gene>
    <name evidence="2" type="ORF">AW736_23570</name>
</gene>